<accession>A0A249Y278</accession>
<reference evidence="1 2" key="1">
    <citation type="submission" date="2017-06" db="EMBL/GenBank/DDBJ databases">
        <authorList>
            <person name="Kim H.J."/>
            <person name="Triplett B.A."/>
        </authorList>
    </citation>
    <scope>NUCLEOTIDE SEQUENCE [LARGE SCALE GENOMIC DNA]</scope>
</reference>
<gene>
    <name evidence="1" type="ORF">2050H1_028</name>
</gene>
<sequence>MLLLIVSCFCFFVAGGWCALAFPRLFVNPKKTSLKLYSIVFGSYSVYVVARSPENAAENLNGIMLAFADDSKNIYVEGSTLEKFGDS</sequence>
<protein>
    <submittedName>
        <fullName evidence="1">Uncharacterized protein</fullName>
    </submittedName>
</protein>
<dbReference type="EMBL" id="MF285619">
    <property type="protein sequence ID" value="ASZ78794.1"/>
    <property type="molecule type" value="Genomic_DNA"/>
</dbReference>
<organism evidence="1 2">
    <name type="scientific">Serratia phage 2050H1</name>
    <dbReference type="NCBI Taxonomy" id="2024250"/>
    <lineage>
        <taxon>Viruses</taxon>
        <taxon>Duplodnaviria</taxon>
        <taxon>Heunggongvirae</taxon>
        <taxon>Uroviricota</taxon>
        <taxon>Caudoviricetes</taxon>
        <taxon>Pantevenvirales</taxon>
        <taxon>Ackermannviridae</taxon>
        <taxon>Miltonvirus</taxon>
        <taxon>Miltonvirus MAM1</taxon>
    </lineage>
</organism>
<dbReference type="Proteomes" id="UP000224362">
    <property type="component" value="Segment"/>
</dbReference>
<evidence type="ECO:0000313" key="2">
    <source>
        <dbReference type="Proteomes" id="UP000224362"/>
    </source>
</evidence>
<evidence type="ECO:0000313" key="1">
    <source>
        <dbReference type="EMBL" id="ASZ78794.1"/>
    </source>
</evidence>
<name>A0A249Y278_9CAUD</name>
<proteinExistence type="predicted"/>